<evidence type="ECO:0000313" key="3">
    <source>
        <dbReference type="Proteomes" id="UP000515158"/>
    </source>
</evidence>
<dbReference type="OrthoDB" id="5575722at2759"/>
<proteinExistence type="predicted"/>
<dbReference type="GO" id="GO:0070652">
    <property type="term" value="C:HAUS complex"/>
    <property type="evidence" value="ECO:0007669"/>
    <property type="project" value="InterPro"/>
</dbReference>
<dbReference type="InterPro" id="IPR028163">
    <property type="entry name" value="HAUS_6_N"/>
</dbReference>
<keyword evidence="3" id="KW-1185">Reference proteome</keyword>
<dbReference type="Proteomes" id="UP000515158">
    <property type="component" value="Unplaced"/>
</dbReference>
<dbReference type="GO" id="GO:0008017">
    <property type="term" value="F:microtubule binding"/>
    <property type="evidence" value="ECO:0007669"/>
    <property type="project" value="TreeGrafter"/>
</dbReference>
<dbReference type="GO" id="GO:1990498">
    <property type="term" value="C:mitotic spindle microtubule"/>
    <property type="evidence" value="ECO:0007669"/>
    <property type="project" value="TreeGrafter"/>
</dbReference>
<name>A0A6P8YII5_THRPL</name>
<dbReference type="GeneID" id="117644346"/>
<evidence type="ECO:0000313" key="4">
    <source>
        <dbReference type="RefSeq" id="XP_034239613.1"/>
    </source>
</evidence>
<gene>
    <name evidence="4" type="primary">LOC117644346</name>
</gene>
<reference evidence="4" key="1">
    <citation type="submission" date="2025-08" db="UniProtKB">
        <authorList>
            <consortium name="RefSeq"/>
        </authorList>
    </citation>
    <scope>IDENTIFICATION</scope>
    <source>
        <tissue evidence="4">Total insect</tissue>
    </source>
</reference>
<dbReference type="FunCoup" id="A0A6P8YII5">
    <property type="interactions" value="20"/>
</dbReference>
<dbReference type="Pfam" id="PF14661">
    <property type="entry name" value="HAUS6_N"/>
    <property type="match status" value="1"/>
</dbReference>
<dbReference type="GO" id="GO:0051225">
    <property type="term" value="P:spindle assembly"/>
    <property type="evidence" value="ECO:0007669"/>
    <property type="project" value="InterPro"/>
</dbReference>
<feature type="region of interest" description="Disordered" evidence="1">
    <location>
        <begin position="455"/>
        <end position="480"/>
    </location>
</feature>
<feature type="domain" description="HAUS augmin-like complex subunit 6 N-terminal" evidence="2">
    <location>
        <begin position="10"/>
        <end position="202"/>
    </location>
</feature>
<dbReference type="InterPro" id="IPR026797">
    <property type="entry name" value="HAUS_6"/>
</dbReference>
<dbReference type="PANTHER" id="PTHR16151">
    <property type="entry name" value="HAUS AUGMIN-LIKE COMPLEX SUBUNIT 6"/>
    <property type="match status" value="1"/>
</dbReference>
<dbReference type="CTD" id="43441"/>
<dbReference type="RefSeq" id="XP_034239613.1">
    <property type="nucleotide sequence ID" value="XM_034383722.1"/>
</dbReference>
<evidence type="ECO:0000256" key="1">
    <source>
        <dbReference type="SAM" id="MobiDB-lite"/>
    </source>
</evidence>
<sequence length="777" mass="85814">MTLAEAQQHLFNNLTLLHEFNPGSADFYKCIKENMFGKPNRTAFDQVLYYLCNTYDPVRYSPKVPWPILDRSQERTFRQNTVAFVKEIIKEVPQARIPPFSPSFLSTPGGERLTRFMWKFSLLVLKTVLERESDYAVLDYPTAGLHIFQSITETKMEELKQEIDALCKLNIDANIYAKKLTDDIAKDSKELKAIQAECADILQRADCCPLSDEEKAIILNGDEEQSDALLAKWQNIIDNQVEKAVETLNSLRDQSVVVKNCYESVKTLVDSKTMPLVLDATHFPSSVKDADGKLDLPHLLSEGANAATLLLNSISMCGGFQSTESTLPQLEHLRDQLKTVEVSLTETKAGYMELLSEYLENVGSSTVENDQSETPLKGSLQIGYEMLQDAQASTPPLVFDTENAPLKSRISAESPINQFPGRMKRSHGKLLQEVGTPKSSLKKLLPVFPSSSSEVKVPTTSGFQRKDNKPSKGYQSMASESPVVQTPAFCPKQNATSTACKPFVPKMNTRKISSVKEEDLSSSVTIVDQLDKEPERACIEDSDLDAKICVAASKSNAGLGEPCSSPVMNTHCEQSPICVKNESTGSKKVLKIPETKGTDRCIKSPQFLKTPVAGSVSSDLKLDQSGRKHVPPSVMVTTDPFDSPHSSCVIFSPPSANNSFFSMDAEMEFPATSVPKFDIDFDDDISPSGRVSLCPPVEENVEVPACSANPSKVPEKVSRRKSIQDLIHRFRKVVESSKPYEAPKLSPLHPEVDLLEDGTGEDDIGIQLDLNLDDLNV</sequence>
<evidence type="ECO:0000259" key="2">
    <source>
        <dbReference type="Pfam" id="PF14661"/>
    </source>
</evidence>
<protein>
    <submittedName>
        <fullName evidence="4">Augmin complex subunit dgt6</fullName>
    </submittedName>
</protein>
<dbReference type="KEGG" id="tpal:117644346"/>
<organism evidence="4">
    <name type="scientific">Thrips palmi</name>
    <name type="common">Melon thrips</name>
    <dbReference type="NCBI Taxonomy" id="161013"/>
    <lineage>
        <taxon>Eukaryota</taxon>
        <taxon>Metazoa</taxon>
        <taxon>Ecdysozoa</taxon>
        <taxon>Arthropoda</taxon>
        <taxon>Hexapoda</taxon>
        <taxon>Insecta</taxon>
        <taxon>Pterygota</taxon>
        <taxon>Neoptera</taxon>
        <taxon>Paraneoptera</taxon>
        <taxon>Thysanoptera</taxon>
        <taxon>Terebrantia</taxon>
        <taxon>Thripoidea</taxon>
        <taxon>Thripidae</taxon>
        <taxon>Thrips</taxon>
    </lineage>
</organism>
<dbReference type="PANTHER" id="PTHR16151:SF2">
    <property type="entry name" value="HAUS AUGMIN-LIKE COMPLEX SUBUNIT 6"/>
    <property type="match status" value="1"/>
</dbReference>
<dbReference type="InParanoid" id="A0A6P8YII5"/>
<dbReference type="AlphaFoldDB" id="A0A6P8YII5"/>
<accession>A0A6P8YII5</accession>